<dbReference type="InterPro" id="IPR000719">
    <property type="entry name" value="Prot_kinase_dom"/>
</dbReference>
<evidence type="ECO:0000313" key="2">
    <source>
        <dbReference type="EMBL" id="KAL0632775.1"/>
    </source>
</evidence>
<organism evidence="2 3">
    <name type="scientific">Discina gigas</name>
    <dbReference type="NCBI Taxonomy" id="1032678"/>
    <lineage>
        <taxon>Eukaryota</taxon>
        <taxon>Fungi</taxon>
        <taxon>Dikarya</taxon>
        <taxon>Ascomycota</taxon>
        <taxon>Pezizomycotina</taxon>
        <taxon>Pezizomycetes</taxon>
        <taxon>Pezizales</taxon>
        <taxon>Discinaceae</taxon>
        <taxon>Discina</taxon>
    </lineage>
</organism>
<dbReference type="Proteomes" id="UP001447188">
    <property type="component" value="Unassembled WGS sequence"/>
</dbReference>
<proteinExistence type="predicted"/>
<accession>A0ABR3GA04</accession>
<dbReference type="Gene3D" id="1.10.510.10">
    <property type="entry name" value="Transferase(Phosphotransferase) domain 1"/>
    <property type="match status" value="1"/>
</dbReference>
<gene>
    <name evidence="2" type="ORF">Q9L58_008325</name>
</gene>
<dbReference type="InterPro" id="IPR011009">
    <property type="entry name" value="Kinase-like_dom_sf"/>
</dbReference>
<protein>
    <recommendedName>
        <fullName evidence="1">Protein kinase domain-containing protein</fullName>
    </recommendedName>
</protein>
<sequence>MPLIGSGIMAPLDARVELAKLLCPSVLLYHAANWIHHDFRSGNVIFALRPPMATSSSASGQVQSEYLFQKCDLSHPLITGFGFARPDNQDECSRALESAKSSRSIFEDVKRYWSPRYMESTHGQGSKWFKQVHDVYALGCVLLEKPLDAFKWRKEYSDDHWKWHTGMPGAVDGSVWDALRRHCRQLFDVG</sequence>
<name>A0ABR3GA04_9PEZI</name>
<feature type="domain" description="Protein kinase" evidence="1">
    <location>
        <begin position="1"/>
        <end position="190"/>
    </location>
</feature>
<evidence type="ECO:0000259" key="1">
    <source>
        <dbReference type="PROSITE" id="PS50011"/>
    </source>
</evidence>
<dbReference type="EMBL" id="JBBBZM010000151">
    <property type="protein sequence ID" value="KAL0632775.1"/>
    <property type="molecule type" value="Genomic_DNA"/>
</dbReference>
<reference evidence="2 3" key="1">
    <citation type="submission" date="2024-02" db="EMBL/GenBank/DDBJ databases">
        <title>Discinaceae phylogenomics.</title>
        <authorList>
            <person name="Dirks A.C."/>
            <person name="James T.Y."/>
        </authorList>
    </citation>
    <scope>NUCLEOTIDE SEQUENCE [LARGE SCALE GENOMIC DNA]</scope>
    <source>
        <strain evidence="2 3">ACD0624</strain>
    </source>
</reference>
<evidence type="ECO:0000313" key="3">
    <source>
        <dbReference type="Proteomes" id="UP001447188"/>
    </source>
</evidence>
<dbReference type="PROSITE" id="PS50011">
    <property type="entry name" value="PROTEIN_KINASE_DOM"/>
    <property type="match status" value="1"/>
</dbReference>
<comment type="caution">
    <text evidence="2">The sequence shown here is derived from an EMBL/GenBank/DDBJ whole genome shotgun (WGS) entry which is preliminary data.</text>
</comment>
<dbReference type="SUPFAM" id="SSF56112">
    <property type="entry name" value="Protein kinase-like (PK-like)"/>
    <property type="match status" value="1"/>
</dbReference>
<dbReference type="PANTHER" id="PTHR37542:SF3">
    <property type="entry name" value="PRION-INHIBITION AND PROPAGATION HELO DOMAIN-CONTAINING PROTEIN"/>
    <property type="match status" value="1"/>
</dbReference>
<keyword evidence="3" id="KW-1185">Reference proteome</keyword>
<dbReference type="PANTHER" id="PTHR37542">
    <property type="entry name" value="HELO DOMAIN-CONTAINING PROTEIN-RELATED"/>
    <property type="match status" value="1"/>
</dbReference>